<dbReference type="AlphaFoldDB" id="A0AAN7LMV6"/>
<proteinExistence type="predicted"/>
<gene>
    <name evidence="3" type="ORF">SAY86_032081</name>
</gene>
<accession>A0AAN7LMV6</accession>
<feature type="region of interest" description="Disordered" evidence="1">
    <location>
        <begin position="244"/>
        <end position="290"/>
    </location>
</feature>
<evidence type="ECO:0000256" key="2">
    <source>
        <dbReference type="SAM" id="Phobius"/>
    </source>
</evidence>
<sequence length="308" mass="34177">MAYFGKLGIGLSIIFGCLVLALGVEVYYLLWRKKKTAINPSSQETVESAADYSFYAAKELLIQLICWKKKPSSVQQHRSGGDRIHDSKVGEDDPELAAGDGSIIKHQQFAGDEESVELELMRLHNLVGPPRFLFTITEETREDLESHDERSRKGSRGRSLSDLILSSVDTPFLTPLPSPTMKTALSVSLEGSNRPHLVDSYNNPLFESSAATGGRPPSSPPPKFKFLRDAEEKLYRRIKEESEARLREVQQREEATVPPPPPSGSSQVLPLESSPTSPEGETKALRVDASAPRRFFSGKTKQRLIVPF</sequence>
<keyword evidence="2" id="KW-0472">Membrane</keyword>
<evidence type="ECO:0000256" key="1">
    <source>
        <dbReference type="SAM" id="MobiDB-lite"/>
    </source>
</evidence>
<dbReference type="PROSITE" id="PS51257">
    <property type="entry name" value="PROKAR_LIPOPROTEIN"/>
    <property type="match status" value="1"/>
</dbReference>
<dbReference type="PANTHER" id="PTHR34054">
    <property type="entry name" value="EXPRESSED PROTEIN"/>
    <property type="match status" value="1"/>
</dbReference>
<keyword evidence="2" id="KW-0812">Transmembrane</keyword>
<feature type="region of interest" description="Disordered" evidence="1">
    <location>
        <begin position="77"/>
        <end position="97"/>
    </location>
</feature>
<keyword evidence="2" id="KW-1133">Transmembrane helix</keyword>
<dbReference type="Proteomes" id="UP001346149">
    <property type="component" value="Unassembled WGS sequence"/>
</dbReference>
<feature type="compositionally biased region" description="Polar residues" evidence="1">
    <location>
        <begin position="200"/>
        <end position="211"/>
    </location>
</feature>
<dbReference type="InterPro" id="IPR045884">
    <property type="entry name" value="At5g59350-like"/>
</dbReference>
<feature type="transmembrane region" description="Helical" evidence="2">
    <location>
        <begin position="6"/>
        <end position="30"/>
    </location>
</feature>
<evidence type="ECO:0000313" key="3">
    <source>
        <dbReference type="EMBL" id="KAK4791668.1"/>
    </source>
</evidence>
<reference evidence="3 4" key="1">
    <citation type="journal article" date="2023" name="Hortic Res">
        <title>Pangenome of water caltrop reveals structural variations and asymmetric subgenome divergence after allopolyploidization.</title>
        <authorList>
            <person name="Zhang X."/>
            <person name="Chen Y."/>
            <person name="Wang L."/>
            <person name="Yuan Y."/>
            <person name="Fang M."/>
            <person name="Shi L."/>
            <person name="Lu R."/>
            <person name="Comes H.P."/>
            <person name="Ma Y."/>
            <person name="Chen Y."/>
            <person name="Huang G."/>
            <person name="Zhou Y."/>
            <person name="Zheng Z."/>
            <person name="Qiu Y."/>
        </authorList>
    </citation>
    <scope>NUCLEOTIDE SEQUENCE [LARGE SCALE GENOMIC DNA]</scope>
    <source>
        <strain evidence="3">F231</strain>
    </source>
</reference>
<organism evidence="3 4">
    <name type="scientific">Trapa natans</name>
    <name type="common">Water chestnut</name>
    <dbReference type="NCBI Taxonomy" id="22666"/>
    <lineage>
        <taxon>Eukaryota</taxon>
        <taxon>Viridiplantae</taxon>
        <taxon>Streptophyta</taxon>
        <taxon>Embryophyta</taxon>
        <taxon>Tracheophyta</taxon>
        <taxon>Spermatophyta</taxon>
        <taxon>Magnoliopsida</taxon>
        <taxon>eudicotyledons</taxon>
        <taxon>Gunneridae</taxon>
        <taxon>Pentapetalae</taxon>
        <taxon>rosids</taxon>
        <taxon>malvids</taxon>
        <taxon>Myrtales</taxon>
        <taxon>Lythraceae</taxon>
        <taxon>Trapa</taxon>
    </lineage>
</organism>
<keyword evidence="4" id="KW-1185">Reference proteome</keyword>
<dbReference type="EMBL" id="JAXQNO010000009">
    <property type="protein sequence ID" value="KAK4791668.1"/>
    <property type="molecule type" value="Genomic_DNA"/>
</dbReference>
<comment type="caution">
    <text evidence="3">The sequence shown here is derived from an EMBL/GenBank/DDBJ whole genome shotgun (WGS) entry which is preliminary data.</text>
</comment>
<evidence type="ECO:0000313" key="4">
    <source>
        <dbReference type="Proteomes" id="UP001346149"/>
    </source>
</evidence>
<feature type="compositionally biased region" description="Polar residues" evidence="1">
    <location>
        <begin position="264"/>
        <end position="279"/>
    </location>
</feature>
<feature type="compositionally biased region" description="Basic and acidic residues" evidence="1">
    <location>
        <begin position="244"/>
        <end position="255"/>
    </location>
</feature>
<feature type="compositionally biased region" description="Basic and acidic residues" evidence="1">
    <location>
        <begin position="79"/>
        <end position="91"/>
    </location>
</feature>
<name>A0AAN7LMV6_TRANT</name>
<dbReference type="PANTHER" id="PTHR34054:SF6">
    <property type="entry name" value="TRANSMEMBRANE PROTEIN"/>
    <property type="match status" value="1"/>
</dbReference>
<protein>
    <submittedName>
        <fullName evidence="3">Uncharacterized protein</fullName>
    </submittedName>
</protein>
<feature type="region of interest" description="Disordered" evidence="1">
    <location>
        <begin position="199"/>
        <end position="224"/>
    </location>
</feature>